<feature type="compositionally biased region" description="Basic and acidic residues" evidence="8">
    <location>
        <begin position="286"/>
        <end position="299"/>
    </location>
</feature>
<evidence type="ECO:0000259" key="10">
    <source>
        <dbReference type="Pfam" id="PF15412"/>
    </source>
</evidence>
<comment type="subcellular location">
    <subcellularLocation>
        <location evidence="1 7">Nucleus</location>
    </subcellularLocation>
</comment>
<feature type="compositionally biased region" description="Polar residues" evidence="8">
    <location>
        <begin position="43"/>
        <end position="55"/>
    </location>
</feature>
<dbReference type="PANTHER" id="PTHR16140:SF0">
    <property type="entry name" value="NON-STRUCTURAL MAINTENANCE OF CHROMOSOMES ELEMENT 4"/>
    <property type="match status" value="1"/>
</dbReference>
<evidence type="ECO:0000256" key="5">
    <source>
        <dbReference type="ARBA" id="ARBA00023204"/>
    </source>
</evidence>
<dbReference type="InterPro" id="IPR027786">
    <property type="entry name" value="Nse4/EID"/>
</dbReference>
<gene>
    <name evidence="11" type="ORF">TI39_contig5832g00041</name>
</gene>
<proteinExistence type="inferred from homology"/>
<keyword evidence="4 7" id="KW-0233">DNA recombination</keyword>
<sequence length="473" mass="53235">MARLNTRPSTVAGSRLNSVAPPCSDGSNEENHDPEQEKRRAPSRTSLPTPGSDSSGAGLGQKRKRGNTQPMPTQATDAGDDADGDTDKDSKRFNRYYDPNQDKDQRRQVKRKSRKLERDFADNRDELLRGDANGLTETINRANQVFKNVKQTGDAVLDSKLMVNVTELAFKKTAQLVLGDASTGVDVTEFLSKCITYMQKGGYINGDEDEAPARTQRTQSTQRRRTRERDEHDDEDGDFTEPLDWAVLGKHACFPYNTRPACPSFLLGPLSVEKKVRAMTQRRARNTKDTNSREARPEALTREDLGQADENALTKVCDRIHTHLKQHIASAELAKSRAMSRGGLQDKEDQEEFLKTHKISDEGGPFLFEYAVNPQSFGQTVENLFYISFLIKEGYVGIKEDSKGFPSLILHNKQDPNVEQPARKKDSTKHQAVFAIDFQTWEDLIKAFNLKKSMIPHREEDPATQIGSRGWYA</sequence>
<evidence type="ECO:0000259" key="9">
    <source>
        <dbReference type="Pfam" id="PF08743"/>
    </source>
</evidence>
<feature type="domain" description="Non-structural maintenance of chromosome element 4 C-terminal" evidence="9">
    <location>
        <begin position="367"/>
        <end position="455"/>
    </location>
</feature>
<dbReference type="GO" id="GO:0006281">
    <property type="term" value="P:DNA repair"/>
    <property type="evidence" value="ECO:0007669"/>
    <property type="project" value="UniProtKB-UniRule"/>
</dbReference>
<dbReference type="AlphaFoldDB" id="A0A0F4G6I2"/>
<evidence type="ECO:0000256" key="2">
    <source>
        <dbReference type="ARBA" id="ARBA00008997"/>
    </source>
</evidence>
<dbReference type="Pfam" id="PF08743">
    <property type="entry name" value="Nse4_C"/>
    <property type="match status" value="1"/>
</dbReference>
<dbReference type="PANTHER" id="PTHR16140">
    <property type="entry name" value="NON-STRUCTURAL MAINTENANCE OF CHROMOSOMES ELEMENT 4"/>
    <property type="match status" value="1"/>
</dbReference>
<reference evidence="11 12" key="1">
    <citation type="submission" date="2015-03" db="EMBL/GenBank/DDBJ databases">
        <title>RNA-seq based gene annotation and comparative genomics of four Zymoseptoria species reveal species-specific pathogenicity related genes and transposable element activity.</title>
        <authorList>
            <person name="Grandaubert J."/>
            <person name="Bhattacharyya A."/>
            <person name="Stukenbrock E.H."/>
        </authorList>
    </citation>
    <scope>NUCLEOTIDE SEQUENCE [LARGE SCALE GENOMIC DNA]</scope>
    <source>
        <strain evidence="11 12">Zb18110</strain>
    </source>
</reference>
<keyword evidence="12" id="KW-1185">Reference proteome</keyword>
<dbReference type="InterPro" id="IPR029225">
    <property type="entry name" value="Nse4_Nse3-bd"/>
</dbReference>
<evidence type="ECO:0000256" key="6">
    <source>
        <dbReference type="ARBA" id="ARBA00023242"/>
    </source>
</evidence>
<comment type="similarity">
    <text evidence="2 7">Belongs to the NSE4 family.</text>
</comment>
<keyword evidence="5 7" id="KW-0234">DNA repair</keyword>
<dbReference type="GO" id="GO:0030915">
    <property type="term" value="C:Smc5-Smc6 complex"/>
    <property type="evidence" value="ECO:0007669"/>
    <property type="project" value="UniProtKB-UniRule"/>
</dbReference>
<evidence type="ECO:0000256" key="7">
    <source>
        <dbReference type="RuleBase" id="RU365071"/>
    </source>
</evidence>
<name>A0A0F4G6I2_9PEZI</name>
<feature type="domain" description="Nse4/EID protein Nse3/MAGE-binding" evidence="10">
    <location>
        <begin position="158"/>
        <end position="210"/>
    </location>
</feature>
<keyword evidence="3 7" id="KW-0227">DNA damage</keyword>
<feature type="region of interest" description="Disordered" evidence="8">
    <location>
        <begin position="279"/>
        <end position="299"/>
    </location>
</feature>
<feature type="compositionally biased region" description="Acidic residues" evidence="8">
    <location>
        <begin position="231"/>
        <end position="240"/>
    </location>
</feature>
<dbReference type="GO" id="GO:0006310">
    <property type="term" value="P:DNA recombination"/>
    <property type="evidence" value="ECO:0007669"/>
    <property type="project" value="UniProtKB-UniRule"/>
</dbReference>
<accession>A0A0F4G6I2</accession>
<comment type="subunit">
    <text evidence="7">Component of the SMC5-SMC6 complex.</text>
</comment>
<feature type="compositionally biased region" description="Polar residues" evidence="8">
    <location>
        <begin position="1"/>
        <end position="17"/>
    </location>
</feature>
<evidence type="ECO:0000313" key="12">
    <source>
        <dbReference type="Proteomes" id="UP000033647"/>
    </source>
</evidence>
<comment type="caution">
    <text evidence="11">The sequence shown here is derived from an EMBL/GenBank/DDBJ whole genome shotgun (WGS) entry which is preliminary data.</text>
</comment>
<keyword evidence="6 7" id="KW-0539">Nucleus</keyword>
<dbReference type="OrthoDB" id="361242at2759"/>
<dbReference type="InterPro" id="IPR014854">
    <property type="entry name" value="Nse4_C"/>
</dbReference>
<evidence type="ECO:0000256" key="3">
    <source>
        <dbReference type="ARBA" id="ARBA00022763"/>
    </source>
</evidence>
<evidence type="ECO:0000256" key="1">
    <source>
        <dbReference type="ARBA" id="ARBA00004123"/>
    </source>
</evidence>
<feature type="region of interest" description="Disordered" evidence="8">
    <location>
        <begin position="1"/>
        <end position="115"/>
    </location>
</feature>
<dbReference type="Pfam" id="PF15412">
    <property type="entry name" value="Nse4-Nse3_bdg"/>
    <property type="match status" value="1"/>
</dbReference>
<dbReference type="Proteomes" id="UP000033647">
    <property type="component" value="Unassembled WGS sequence"/>
</dbReference>
<organism evidence="11 12">
    <name type="scientific">Zymoseptoria brevis</name>
    <dbReference type="NCBI Taxonomy" id="1047168"/>
    <lineage>
        <taxon>Eukaryota</taxon>
        <taxon>Fungi</taxon>
        <taxon>Dikarya</taxon>
        <taxon>Ascomycota</taxon>
        <taxon>Pezizomycotina</taxon>
        <taxon>Dothideomycetes</taxon>
        <taxon>Dothideomycetidae</taxon>
        <taxon>Mycosphaerellales</taxon>
        <taxon>Mycosphaerellaceae</taxon>
        <taxon>Zymoseptoria</taxon>
    </lineage>
</organism>
<dbReference type="GO" id="GO:0005634">
    <property type="term" value="C:nucleus"/>
    <property type="evidence" value="ECO:0007669"/>
    <property type="project" value="UniProtKB-SubCell"/>
</dbReference>
<evidence type="ECO:0000256" key="8">
    <source>
        <dbReference type="SAM" id="MobiDB-lite"/>
    </source>
</evidence>
<feature type="region of interest" description="Disordered" evidence="8">
    <location>
        <begin position="203"/>
        <end position="240"/>
    </location>
</feature>
<evidence type="ECO:0000256" key="4">
    <source>
        <dbReference type="ARBA" id="ARBA00023172"/>
    </source>
</evidence>
<protein>
    <recommendedName>
        <fullName evidence="7">Non-structural maintenance of chromosomes element 4</fullName>
    </recommendedName>
</protein>
<dbReference type="STRING" id="1047168.A0A0F4G6I2"/>
<evidence type="ECO:0000313" key="11">
    <source>
        <dbReference type="EMBL" id="KJX92647.1"/>
    </source>
</evidence>
<dbReference type="EMBL" id="LAFY01005787">
    <property type="protein sequence ID" value="KJX92647.1"/>
    <property type="molecule type" value="Genomic_DNA"/>
</dbReference>
<feature type="compositionally biased region" description="Basic and acidic residues" evidence="8">
    <location>
        <begin position="29"/>
        <end position="40"/>
    </location>
</feature>
<comment type="function">
    <text evidence="7">Component of the SMC5-SMC6 complex, that promotes sister chromatid alignment after DNA damage and facilitates double-stranded DNA breaks (DSBs) repair via homologous recombination between sister chromatids.</text>
</comment>